<evidence type="ECO:0000313" key="2">
    <source>
        <dbReference type="EMBL" id="WPL19239.1"/>
    </source>
</evidence>
<name>A0ABZ0SFE9_9GAMM</name>
<dbReference type="EMBL" id="CP121472">
    <property type="protein sequence ID" value="WPL19239.1"/>
    <property type="molecule type" value="Genomic_DNA"/>
</dbReference>
<evidence type="ECO:0000313" key="3">
    <source>
        <dbReference type="Proteomes" id="UP001432180"/>
    </source>
</evidence>
<evidence type="ECO:0000259" key="1">
    <source>
        <dbReference type="Pfam" id="PF13280"/>
    </source>
</evidence>
<dbReference type="InterPro" id="IPR026881">
    <property type="entry name" value="WYL_dom"/>
</dbReference>
<keyword evidence="3" id="KW-1185">Reference proteome</keyword>
<reference evidence="2 3" key="1">
    <citation type="journal article" date="2023" name="Microorganisms">
        <title>Thiorhodovibrio frisius and Trv. litoralis spp. nov., Two Novel Members from a Clade of Fastidious Purple Sulfur Bacteria That Exhibit Unique Red-Shifted Light-Harvesting Capabilities.</title>
        <authorList>
            <person name="Methner A."/>
            <person name="Kuzyk S.B."/>
            <person name="Petersen J."/>
            <person name="Bauer S."/>
            <person name="Brinkmann H."/>
            <person name="Sichau K."/>
            <person name="Wanner G."/>
            <person name="Wolf J."/>
            <person name="Neumann-Schaal M."/>
            <person name="Henke P."/>
            <person name="Tank M."/>
            <person name="Sproer C."/>
            <person name="Bunk B."/>
            <person name="Overmann J."/>
        </authorList>
    </citation>
    <scope>NUCLEOTIDE SEQUENCE [LARGE SCALE GENOMIC DNA]</scope>
    <source>
        <strain evidence="2 3">DSM 6702</strain>
    </source>
</reference>
<gene>
    <name evidence="2" type="ORF">Thiowin_04351</name>
</gene>
<accession>A0ABZ0SFE9</accession>
<protein>
    <recommendedName>
        <fullName evidence="1">WYL domain-containing protein</fullName>
    </recommendedName>
</protein>
<dbReference type="Pfam" id="PF13280">
    <property type="entry name" value="WYL"/>
    <property type="match status" value="1"/>
</dbReference>
<feature type="domain" description="WYL" evidence="1">
    <location>
        <begin position="154"/>
        <end position="221"/>
    </location>
</feature>
<sequence length="263" mass="29774">MSATHFERIERLQALFDRIPPPRTAREGCPDVGRLEDQLADEYGRDSSPGARRRRLQRDLAELVRDERIKPFNPGGKPLRYRRVEEAGDDDPSVMAYTRQVINEAVADLLPRVRLDALWRKLLVSKLVPELDEQRLRVLPADYRLTPAEVCPRILGTVISAVAERRVLVVKHRKSSGETSQPHLHPQALVQRGPVTYLAALKNDEPAHVQFYALHRLTRARLIDEAARVAEDFDLDKAIDDGLVDFGPGALITLELRVRGNPL</sequence>
<dbReference type="PROSITE" id="PS52050">
    <property type="entry name" value="WYL"/>
    <property type="match status" value="1"/>
</dbReference>
<dbReference type="Proteomes" id="UP001432180">
    <property type="component" value="Chromosome"/>
</dbReference>
<dbReference type="RefSeq" id="WP_328984988.1">
    <property type="nucleotide sequence ID" value="NZ_CP121472.1"/>
</dbReference>
<organism evidence="2 3">
    <name type="scientific">Thiorhodovibrio winogradskyi</name>
    <dbReference type="NCBI Taxonomy" id="77007"/>
    <lineage>
        <taxon>Bacteria</taxon>
        <taxon>Pseudomonadati</taxon>
        <taxon>Pseudomonadota</taxon>
        <taxon>Gammaproteobacteria</taxon>
        <taxon>Chromatiales</taxon>
        <taxon>Chromatiaceae</taxon>
        <taxon>Thiorhodovibrio</taxon>
    </lineage>
</organism>
<proteinExistence type="predicted"/>